<dbReference type="RefSeq" id="WP_090757372.1">
    <property type="nucleotide sequence ID" value="NZ_FNGE01000028.1"/>
</dbReference>
<evidence type="ECO:0000313" key="2">
    <source>
        <dbReference type="EMBL" id="SDL83671.1"/>
    </source>
</evidence>
<gene>
    <name evidence="2" type="ORF">SAMN04487971_12812</name>
</gene>
<organism evidence="2 3">
    <name type="scientific">Paracoccus chinensis</name>
    <dbReference type="NCBI Taxonomy" id="525640"/>
    <lineage>
        <taxon>Bacteria</taxon>
        <taxon>Pseudomonadati</taxon>
        <taxon>Pseudomonadota</taxon>
        <taxon>Alphaproteobacteria</taxon>
        <taxon>Rhodobacterales</taxon>
        <taxon>Paracoccaceae</taxon>
        <taxon>Paracoccus</taxon>
    </lineage>
</organism>
<dbReference type="EMBL" id="FNGE01000028">
    <property type="protein sequence ID" value="SDL83671.1"/>
    <property type="molecule type" value="Genomic_DNA"/>
</dbReference>
<evidence type="ECO:0000313" key="3">
    <source>
        <dbReference type="Proteomes" id="UP000199555"/>
    </source>
</evidence>
<reference evidence="3" key="1">
    <citation type="submission" date="2016-10" db="EMBL/GenBank/DDBJ databases">
        <authorList>
            <person name="Varghese N."/>
            <person name="Submissions S."/>
        </authorList>
    </citation>
    <scope>NUCLEOTIDE SEQUENCE [LARGE SCALE GENOMIC DNA]</scope>
    <source>
        <strain evidence="3">CGMCC 1.7655</strain>
    </source>
</reference>
<protein>
    <submittedName>
        <fullName evidence="2">Uncharacterized protein</fullName>
    </submittedName>
</protein>
<feature type="region of interest" description="Disordered" evidence="1">
    <location>
        <begin position="1"/>
        <end position="32"/>
    </location>
</feature>
<dbReference type="Proteomes" id="UP000199555">
    <property type="component" value="Unassembled WGS sequence"/>
</dbReference>
<proteinExistence type="predicted"/>
<sequence length="85" mass="9572">MATDLAKLKRGKGTPPPAEEAPDVIAENVRTDEKAPLRPLQVRIPANVFEEFSEMAGREFGFTHGAKKQLFLKMWKAYKAQSRQT</sequence>
<evidence type="ECO:0000256" key="1">
    <source>
        <dbReference type="SAM" id="MobiDB-lite"/>
    </source>
</evidence>
<name>A0A1G9NBH3_9RHOB</name>
<dbReference type="STRING" id="525640.SAMN04487971_12812"/>
<accession>A0A1G9NBH3</accession>
<keyword evidence="3" id="KW-1185">Reference proteome</keyword>
<dbReference type="AlphaFoldDB" id="A0A1G9NBH3"/>
<dbReference type="OrthoDB" id="7862165at2"/>